<reference evidence="10 11" key="1">
    <citation type="submission" date="2019-06" db="EMBL/GenBank/DDBJ databases">
        <title>Whole genome shotgun sequence of Corynebacterium variabile NBRC 15286.</title>
        <authorList>
            <person name="Hosoyama A."/>
            <person name="Uohara A."/>
            <person name="Ohji S."/>
            <person name="Ichikawa N."/>
        </authorList>
    </citation>
    <scope>NUCLEOTIDE SEQUENCE [LARGE SCALE GENOMIC DNA]</scope>
    <source>
        <strain evidence="10 11">NBRC 15286</strain>
    </source>
</reference>
<dbReference type="InterPro" id="IPR011701">
    <property type="entry name" value="MFS"/>
</dbReference>
<evidence type="ECO:0000256" key="1">
    <source>
        <dbReference type="ARBA" id="ARBA00004651"/>
    </source>
</evidence>
<feature type="transmembrane region" description="Helical" evidence="8">
    <location>
        <begin position="147"/>
        <end position="172"/>
    </location>
</feature>
<dbReference type="Proteomes" id="UP000319986">
    <property type="component" value="Unassembled WGS sequence"/>
</dbReference>
<dbReference type="NCBIfam" id="TIGR00710">
    <property type="entry name" value="efflux_Bcr_CflA"/>
    <property type="match status" value="1"/>
</dbReference>
<feature type="transmembrane region" description="Helical" evidence="8">
    <location>
        <begin position="226"/>
        <end position="249"/>
    </location>
</feature>
<feature type="transmembrane region" description="Helical" evidence="8">
    <location>
        <begin position="255"/>
        <end position="275"/>
    </location>
</feature>
<dbReference type="InterPro" id="IPR020846">
    <property type="entry name" value="MFS_dom"/>
</dbReference>
<evidence type="ECO:0000313" key="11">
    <source>
        <dbReference type="Proteomes" id="UP000319986"/>
    </source>
</evidence>
<feature type="transmembrane region" description="Helical" evidence="8">
    <location>
        <begin position="319"/>
        <end position="343"/>
    </location>
</feature>
<dbReference type="RefSeq" id="WP_014009002.1">
    <property type="nucleotide sequence ID" value="NZ_BJNT01000008.1"/>
</dbReference>
<dbReference type="InterPro" id="IPR004812">
    <property type="entry name" value="Efflux_drug-R_Bcr/CmlA"/>
</dbReference>
<dbReference type="PANTHER" id="PTHR23502">
    <property type="entry name" value="MAJOR FACILITATOR SUPERFAMILY"/>
    <property type="match status" value="1"/>
</dbReference>
<accession>A0A4Y4C2B2</accession>
<evidence type="ECO:0000313" key="10">
    <source>
        <dbReference type="EMBL" id="GEC85929.1"/>
    </source>
</evidence>
<dbReference type="PROSITE" id="PS50850">
    <property type="entry name" value="MFS"/>
    <property type="match status" value="1"/>
</dbReference>
<comment type="subcellular location">
    <subcellularLocation>
        <location evidence="1">Cell membrane</location>
        <topology evidence="1">Multi-pass membrane protein</topology>
    </subcellularLocation>
</comment>
<dbReference type="AlphaFoldDB" id="A0A4Y4C2B2"/>
<dbReference type="PANTHER" id="PTHR23502:SF132">
    <property type="entry name" value="POLYAMINE TRANSPORTER 2-RELATED"/>
    <property type="match status" value="1"/>
</dbReference>
<evidence type="ECO:0000256" key="3">
    <source>
        <dbReference type="ARBA" id="ARBA00022448"/>
    </source>
</evidence>
<evidence type="ECO:0000256" key="4">
    <source>
        <dbReference type="ARBA" id="ARBA00022475"/>
    </source>
</evidence>
<comment type="caution">
    <text evidence="10">The sequence shown here is derived from an EMBL/GenBank/DDBJ whole genome shotgun (WGS) entry which is preliminary data.</text>
</comment>
<evidence type="ECO:0000256" key="2">
    <source>
        <dbReference type="ARBA" id="ARBA00006236"/>
    </source>
</evidence>
<feature type="domain" description="Major facilitator superfamily (MFS) profile" evidence="9">
    <location>
        <begin position="23"/>
        <end position="403"/>
    </location>
</feature>
<keyword evidence="3" id="KW-0813">Transport</keyword>
<keyword evidence="5 8" id="KW-0812">Transmembrane</keyword>
<dbReference type="OMA" id="AWPMVGS"/>
<name>A0A4Y4C2B2_9CORY</name>
<feature type="transmembrane region" description="Helical" evidence="8">
    <location>
        <begin position="118"/>
        <end position="135"/>
    </location>
</feature>
<organism evidence="10 11">
    <name type="scientific">Corynebacterium variabile</name>
    <dbReference type="NCBI Taxonomy" id="1727"/>
    <lineage>
        <taxon>Bacteria</taxon>
        <taxon>Bacillati</taxon>
        <taxon>Actinomycetota</taxon>
        <taxon>Actinomycetes</taxon>
        <taxon>Mycobacteriales</taxon>
        <taxon>Corynebacteriaceae</taxon>
        <taxon>Corynebacterium</taxon>
    </lineage>
</organism>
<dbReference type="EMBL" id="BJNT01000008">
    <property type="protein sequence ID" value="GEC85929.1"/>
    <property type="molecule type" value="Genomic_DNA"/>
</dbReference>
<dbReference type="GO" id="GO:1990961">
    <property type="term" value="P:xenobiotic detoxification by transmembrane export across the plasma membrane"/>
    <property type="evidence" value="ECO:0007669"/>
    <property type="project" value="InterPro"/>
</dbReference>
<feature type="transmembrane region" description="Helical" evidence="8">
    <location>
        <begin position="178"/>
        <end position="196"/>
    </location>
</feature>
<sequence length="403" mass="40690">MTSHPTPDTPAARPTRPALPLGMLLGIALLSTAGPFGTDMYLPSLPEISDEFGVADSVTQLTITGFMVGMALGQLVMGPLSDRVGRHRMLITASVVWLVASVACALAPGIGLFTVARFFQGAAGGTCVMLGRSMIADRASGAAAAKALSTMMVFTAVAPILAPVVGGAVAGVAGWHSVFWVLAAVGVLELFVAVSLPETLRTENRATGSLGDVYRRMGGLCRIRPFAGHLTAFAVGFGVFFSFVSGSSFVMQDQLGLSAGAFSLVFAGNAVAMVVTNLVNARIVGHFGPATLQRTGHILLVVGAVALLTVALVAPSLPAVIVCTALLTVGTALNMGNTTALAMDLSRGRAGAGSALLGAGQFITAGIVSPLVGLGEDGLLTMAVVMVVCALVAAASGVVGRRG</sequence>
<feature type="transmembrane region" description="Helical" evidence="8">
    <location>
        <begin position="296"/>
        <end position="313"/>
    </location>
</feature>
<dbReference type="InterPro" id="IPR036259">
    <property type="entry name" value="MFS_trans_sf"/>
</dbReference>
<evidence type="ECO:0000256" key="8">
    <source>
        <dbReference type="SAM" id="Phobius"/>
    </source>
</evidence>
<dbReference type="GO" id="GO:0042910">
    <property type="term" value="F:xenobiotic transmembrane transporter activity"/>
    <property type="evidence" value="ECO:0007669"/>
    <property type="project" value="InterPro"/>
</dbReference>
<dbReference type="GO" id="GO:0005886">
    <property type="term" value="C:plasma membrane"/>
    <property type="evidence" value="ECO:0007669"/>
    <property type="project" value="UniProtKB-SubCell"/>
</dbReference>
<dbReference type="SUPFAM" id="SSF103473">
    <property type="entry name" value="MFS general substrate transporter"/>
    <property type="match status" value="1"/>
</dbReference>
<proteinExistence type="inferred from homology"/>
<keyword evidence="4" id="KW-1003">Cell membrane</keyword>
<feature type="transmembrane region" description="Helical" evidence="8">
    <location>
        <begin position="379"/>
        <end position="399"/>
    </location>
</feature>
<feature type="transmembrane region" description="Helical" evidence="8">
    <location>
        <begin position="89"/>
        <end position="112"/>
    </location>
</feature>
<dbReference type="GeneID" id="82887388"/>
<keyword evidence="7 8" id="KW-0472">Membrane</keyword>
<dbReference type="Pfam" id="PF07690">
    <property type="entry name" value="MFS_1"/>
    <property type="match status" value="1"/>
</dbReference>
<evidence type="ECO:0000259" key="9">
    <source>
        <dbReference type="PROSITE" id="PS50850"/>
    </source>
</evidence>
<evidence type="ECO:0000256" key="6">
    <source>
        <dbReference type="ARBA" id="ARBA00022989"/>
    </source>
</evidence>
<dbReference type="Gene3D" id="1.20.1720.10">
    <property type="entry name" value="Multidrug resistance protein D"/>
    <property type="match status" value="1"/>
</dbReference>
<protein>
    <submittedName>
        <fullName evidence="10">Bcr/CflA family drug resistance efflux transporter</fullName>
    </submittedName>
</protein>
<keyword evidence="6 8" id="KW-1133">Transmembrane helix</keyword>
<feature type="transmembrane region" description="Helical" evidence="8">
    <location>
        <begin position="355"/>
        <end position="373"/>
    </location>
</feature>
<feature type="transmembrane region" description="Helical" evidence="8">
    <location>
        <begin position="21"/>
        <end position="38"/>
    </location>
</feature>
<comment type="similarity">
    <text evidence="2">Belongs to the major facilitator superfamily. Bcr/CmlA family.</text>
</comment>
<feature type="transmembrane region" description="Helical" evidence="8">
    <location>
        <begin position="58"/>
        <end position="77"/>
    </location>
</feature>
<evidence type="ECO:0000256" key="5">
    <source>
        <dbReference type="ARBA" id="ARBA00022692"/>
    </source>
</evidence>
<evidence type="ECO:0000256" key="7">
    <source>
        <dbReference type="ARBA" id="ARBA00023136"/>
    </source>
</evidence>
<gene>
    <name evidence="10" type="ORF">CVA01_12430</name>
</gene>